<dbReference type="Proteomes" id="UP001156870">
    <property type="component" value="Unassembled WGS sequence"/>
</dbReference>
<dbReference type="GO" id="GO:0009297">
    <property type="term" value="P:pilus assembly"/>
    <property type="evidence" value="ECO:0007669"/>
    <property type="project" value="InterPro"/>
</dbReference>
<dbReference type="PROSITE" id="PS51257">
    <property type="entry name" value="PROKAR_LIPOPROTEIN"/>
    <property type="match status" value="1"/>
</dbReference>
<proteinExistence type="predicted"/>
<dbReference type="Gene3D" id="3.30.1370.130">
    <property type="match status" value="1"/>
</dbReference>
<evidence type="ECO:0000259" key="6">
    <source>
        <dbReference type="SMART" id="SM00965"/>
    </source>
</evidence>
<dbReference type="GO" id="GO:0019867">
    <property type="term" value="C:outer membrane"/>
    <property type="evidence" value="ECO:0007669"/>
    <property type="project" value="InterPro"/>
</dbReference>
<feature type="domain" description="Secretin/TonB short N-terminal" evidence="6">
    <location>
        <begin position="118"/>
        <end position="166"/>
    </location>
</feature>
<dbReference type="InterPro" id="IPR011514">
    <property type="entry name" value="Secretin_N_2"/>
</dbReference>
<feature type="chain" id="PRO_5041402064" evidence="5">
    <location>
        <begin position="36"/>
        <end position="597"/>
    </location>
</feature>
<keyword evidence="8" id="KW-1185">Reference proteome</keyword>
<evidence type="ECO:0000256" key="5">
    <source>
        <dbReference type="SAM" id="SignalP"/>
    </source>
</evidence>
<dbReference type="Pfam" id="PF07655">
    <property type="entry name" value="Secretin_N_2"/>
    <property type="match status" value="1"/>
</dbReference>
<feature type="region of interest" description="Disordered" evidence="4">
    <location>
        <begin position="196"/>
        <end position="217"/>
    </location>
</feature>
<dbReference type="GO" id="GO:0009306">
    <property type="term" value="P:protein secretion"/>
    <property type="evidence" value="ECO:0007669"/>
    <property type="project" value="InterPro"/>
</dbReference>
<keyword evidence="5" id="KW-0732">Signal</keyword>
<comment type="caution">
    <text evidence="7">The sequence shown here is derived from an EMBL/GenBank/DDBJ whole genome shotgun (WGS) entry which is preliminary data.</text>
</comment>
<dbReference type="PANTHER" id="PTHR30332">
    <property type="entry name" value="PROBABLE GENERAL SECRETION PATHWAY PROTEIN D"/>
    <property type="match status" value="1"/>
</dbReference>
<dbReference type="PRINTS" id="PR00811">
    <property type="entry name" value="BCTERIALGSPD"/>
</dbReference>
<keyword evidence="3" id="KW-0998">Cell outer membrane</keyword>
<dbReference type="InterPro" id="IPR050810">
    <property type="entry name" value="Bact_Secretion_Sys_Channel"/>
</dbReference>
<dbReference type="InterPro" id="IPR013358">
    <property type="entry name" value="Pilus_biogenesis_MshL"/>
</dbReference>
<evidence type="ECO:0000256" key="3">
    <source>
        <dbReference type="ARBA" id="ARBA00023237"/>
    </source>
</evidence>
<dbReference type="InterPro" id="IPR004846">
    <property type="entry name" value="T2SS/T3SS_dom"/>
</dbReference>
<keyword evidence="1" id="KW-0813">Transport</keyword>
<feature type="compositionally biased region" description="Low complexity" evidence="4">
    <location>
        <begin position="198"/>
        <end position="214"/>
    </location>
</feature>
<protein>
    <submittedName>
        <fullName evidence="7">Pilus (MSHA type) biogenesis protein MshL</fullName>
    </submittedName>
</protein>
<dbReference type="NCBIfam" id="TIGR02519">
    <property type="entry name" value="pilus_MshL"/>
    <property type="match status" value="1"/>
</dbReference>
<name>A0AA37TA77_9GAMM</name>
<evidence type="ECO:0000256" key="4">
    <source>
        <dbReference type="SAM" id="MobiDB-lite"/>
    </source>
</evidence>
<evidence type="ECO:0000313" key="7">
    <source>
        <dbReference type="EMBL" id="GLS26711.1"/>
    </source>
</evidence>
<keyword evidence="2" id="KW-0472">Membrane</keyword>
<dbReference type="Pfam" id="PF00263">
    <property type="entry name" value="Secretin"/>
    <property type="match status" value="1"/>
</dbReference>
<dbReference type="AlphaFoldDB" id="A0AA37TA77"/>
<evidence type="ECO:0000256" key="2">
    <source>
        <dbReference type="ARBA" id="ARBA00023136"/>
    </source>
</evidence>
<dbReference type="InterPro" id="IPR001775">
    <property type="entry name" value="GspD/PilQ"/>
</dbReference>
<sequence length="597" mass="64012">MKVFRVKTLFVKQVGVAASLSAVVLLGLLGCSSNTQPPSLADQVEQERIRNTDHAAMPSGAPSTPPQAVTDALLNSSSGLNNRTGQEAALPLESRFDISVNEVPARAFFLGLVEGTRHNMVVHPSVSGAISLELKNVTIEETLKVVRDIFGYEYKLDSGIYRVYPRELRSEIFHIDYLDVQRAGTSDTSVLVGELTSNNNNGQNGNNRNNNNNNMGGGLANLVQPQGVGGVAGAGGLGGLGGLGAGAQNISLPGSRVQTLNQTDFWGNLQEAVIAIIGGEEGDRSVVVAPQAGMVVVKAMPSELSAVREFLERSELNVSRQVILEAKILEVGLNDEFSAGINWGAISGQALYGYDVSEFANGNQIVTVDDGVGGLFGTLLSVGDVSTLINLLESQGNVQVLSSPRVSTVNNQKAVIRVGSDEYFVTGISTTTTASTATTSETPNVELASFFSGISLDVTPQIAENGDVILHIHPIVSEVTDQQKSFTLGDDQFTLPLAFRDIRESDTIVRARSGQVIVLGGLMQESTTKTDRRRPVLGDIPLLNGLFRANQKGNRKTELVILLKPLVIDDETWDSDLRNTETRMRSIEEALKTRREW</sequence>
<dbReference type="InterPro" id="IPR011662">
    <property type="entry name" value="Secretin/TonB_short_N"/>
</dbReference>
<dbReference type="EMBL" id="BSPD01000058">
    <property type="protein sequence ID" value="GLS26711.1"/>
    <property type="molecule type" value="Genomic_DNA"/>
</dbReference>
<evidence type="ECO:0000256" key="1">
    <source>
        <dbReference type="ARBA" id="ARBA00022448"/>
    </source>
</evidence>
<reference evidence="7 8" key="1">
    <citation type="journal article" date="2014" name="Int. J. Syst. Evol. Microbiol.">
        <title>Complete genome sequence of Corynebacterium casei LMG S-19264T (=DSM 44701T), isolated from a smear-ripened cheese.</title>
        <authorList>
            <consortium name="US DOE Joint Genome Institute (JGI-PGF)"/>
            <person name="Walter F."/>
            <person name="Albersmeier A."/>
            <person name="Kalinowski J."/>
            <person name="Ruckert C."/>
        </authorList>
    </citation>
    <scope>NUCLEOTIDE SEQUENCE [LARGE SCALE GENOMIC DNA]</scope>
    <source>
        <strain evidence="7 8">NBRC 110095</strain>
    </source>
</reference>
<dbReference type="PANTHER" id="PTHR30332:SF17">
    <property type="entry name" value="TYPE IV PILIATION SYSTEM PROTEIN DR_0774-RELATED"/>
    <property type="match status" value="1"/>
</dbReference>
<feature type="signal peptide" evidence="5">
    <location>
        <begin position="1"/>
        <end position="35"/>
    </location>
</feature>
<organism evidence="7 8">
    <name type="scientific">Marinibactrum halimedae</name>
    <dbReference type="NCBI Taxonomy" id="1444977"/>
    <lineage>
        <taxon>Bacteria</taxon>
        <taxon>Pseudomonadati</taxon>
        <taxon>Pseudomonadota</taxon>
        <taxon>Gammaproteobacteria</taxon>
        <taxon>Cellvibrionales</taxon>
        <taxon>Cellvibrionaceae</taxon>
        <taxon>Marinibactrum</taxon>
    </lineage>
</organism>
<dbReference type="GO" id="GO:0015627">
    <property type="term" value="C:type II protein secretion system complex"/>
    <property type="evidence" value="ECO:0007669"/>
    <property type="project" value="TreeGrafter"/>
</dbReference>
<accession>A0AA37TA77</accession>
<dbReference type="SMART" id="SM00965">
    <property type="entry name" value="STN"/>
    <property type="match status" value="1"/>
</dbReference>
<evidence type="ECO:0000313" key="8">
    <source>
        <dbReference type="Proteomes" id="UP001156870"/>
    </source>
</evidence>
<gene>
    <name evidence="7" type="primary">mshL</name>
    <name evidence="7" type="ORF">GCM10007877_24280</name>
</gene>